<evidence type="ECO:0000256" key="2">
    <source>
        <dbReference type="ARBA" id="ARBA00009477"/>
    </source>
</evidence>
<dbReference type="Gene3D" id="2.40.50.100">
    <property type="match status" value="1"/>
</dbReference>
<dbReference type="Gene3D" id="1.10.287.470">
    <property type="entry name" value="Helix hairpin bin"/>
    <property type="match status" value="1"/>
</dbReference>
<feature type="domain" description="Multidrug resistance protein MdtA-like C-terminal permuted SH3" evidence="8">
    <location>
        <begin position="302"/>
        <end position="362"/>
    </location>
</feature>
<dbReference type="EMBL" id="JAPAAF010000002">
    <property type="protein sequence ID" value="MCW0481701.1"/>
    <property type="molecule type" value="Genomic_DNA"/>
</dbReference>
<comment type="similarity">
    <text evidence="2">Belongs to the membrane fusion protein (MFP) (TC 8.A.1) family.</text>
</comment>
<dbReference type="InterPro" id="IPR058625">
    <property type="entry name" value="MdtA-like_BSH"/>
</dbReference>
<reference evidence="9" key="1">
    <citation type="submission" date="2022-10" db="EMBL/GenBank/DDBJ databases">
        <title>Gaoshiqiia sediminis gen. nov., sp. nov., isolated from coastal sediment.</title>
        <authorList>
            <person name="Yu W.X."/>
            <person name="Mu D.S."/>
            <person name="Du J.Z."/>
            <person name="Liang Y.Q."/>
        </authorList>
    </citation>
    <scope>NUCLEOTIDE SEQUENCE</scope>
    <source>
        <strain evidence="9">A06</strain>
    </source>
</reference>
<dbReference type="Pfam" id="PF25876">
    <property type="entry name" value="HH_MFP_RND"/>
    <property type="match status" value="1"/>
</dbReference>
<feature type="domain" description="Multidrug resistance protein MdtA-like barrel-sandwich hybrid" evidence="6">
    <location>
        <begin position="62"/>
        <end position="203"/>
    </location>
</feature>
<dbReference type="InterPro" id="IPR058624">
    <property type="entry name" value="MdtA-like_HH"/>
</dbReference>
<dbReference type="Gene3D" id="2.40.420.20">
    <property type="match status" value="1"/>
</dbReference>
<evidence type="ECO:0000259" key="6">
    <source>
        <dbReference type="Pfam" id="PF25917"/>
    </source>
</evidence>
<dbReference type="GO" id="GO:0015562">
    <property type="term" value="F:efflux transmembrane transporter activity"/>
    <property type="evidence" value="ECO:0007669"/>
    <property type="project" value="InterPro"/>
</dbReference>
<accession>A0AA41Y1F6</accession>
<evidence type="ECO:0000259" key="7">
    <source>
        <dbReference type="Pfam" id="PF25944"/>
    </source>
</evidence>
<evidence type="ECO:0000259" key="5">
    <source>
        <dbReference type="Pfam" id="PF25876"/>
    </source>
</evidence>
<dbReference type="PANTHER" id="PTHR30158:SF23">
    <property type="entry name" value="MULTIDRUG RESISTANCE PROTEIN MEXA"/>
    <property type="match status" value="1"/>
</dbReference>
<dbReference type="SUPFAM" id="SSF111369">
    <property type="entry name" value="HlyD-like secretion proteins"/>
    <property type="match status" value="1"/>
</dbReference>
<feature type="domain" description="Multidrug resistance protein MdtA-like beta-barrel" evidence="7">
    <location>
        <begin position="213"/>
        <end position="295"/>
    </location>
</feature>
<dbReference type="GO" id="GO:0030313">
    <property type="term" value="C:cell envelope"/>
    <property type="evidence" value="ECO:0007669"/>
    <property type="project" value="UniProtKB-SubCell"/>
</dbReference>
<dbReference type="Gene3D" id="2.40.30.170">
    <property type="match status" value="1"/>
</dbReference>
<proteinExistence type="inferred from homology"/>
<evidence type="ECO:0000313" key="9">
    <source>
        <dbReference type="EMBL" id="MCW0481701.1"/>
    </source>
</evidence>
<dbReference type="PANTHER" id="PTHR30158">
    <property type="entry name" value="ACRA/E-RELATED COMPONENT OF DRUG EFFLUX TRANSPORTER"/>
    <property type="match status" value="1"/>
</dbReference>
<dbReference type="Pfam" id="PF25967">
    <property type="entry name" value="RND-MFP_C"/>
    <property type="match status" value="1"/>
</dbReference>
<dbReference type="Pfam" id="PF25944">
    <property type="entry name" value="Beta-barrel_RND"/>
    <property type="match status" value="1"/>
</dbReference>
<keyword evidence="4" id="KW-0732">Signal</keyword>
<dbReference type="InterPro" id="IPR006143">
    <property type="entry name" value="RND_pump_MFP"/>
</dbReference>
<keyword evidence="3" id="KW-0175">Coiled coil</keyword>
<evidence type="ECO:0000256" key="3">
    <source>
        <dbReference type="SAM" id="Coils"/>
    </source>
</evidence>
<dbReference type="GO" id="GO:0005886">
    <property type="term" value="C:plasma membrane"/>
    <property type="evidence" value="ECO:0007669"/>
    <property type="project" value="TreeGrafter"/>
</dbReference>
<dbReference type="InterPro" id="IPR058626">
    <property type="entry name" value="MdtA-like_b-barrel"/>
</dbReference>
<feature type="signal peptide" evidence="4">
    <location>
        <begin position="1"/>
        <end position="18"/>
    </location>
</feature>
<sequence length="392" mass="41696">MKQLQKLSLGLLIGVAAACTTQPQGGQPGMAGQVREYQVMAVKPQTITLTKDYPATLQGKQTVEIRPRVAGYIDEILVDEGAFVRKGQVLFRLNANDLQASVRSAEAQVKVAEAQVVASQINLDKTKPLVAKDIISQFELESAESNLKASQAQLAQAKANLENAKANLQYTVITSPTDGMIGTFPYRVGSLVSSAIAQPLTTVSNTSEMHAYFAMNEKEFLALTKSLEGKTIQEKLAVIPAVQLLLADQSVYGQSGNLETASGIVDQQTGSVNIRAAFPNPEGLLRSGGSGSVRIPQQIDAALVVPQQATFELQNKHFVYVVGAENKVRSTPIEVLSGNLKDIYVVTGGLQEGDQVVVEGIATLRNDMPVQPKLVEAGSPATGPSAGNQVNN</sequence>
<name>A0AA41Y1F6_9BACT</name>
<comment type="subcellular location">
    <subcellularLocation>
        <location evidence="1">Cell envelope</location>
    </subcellularLocation>
</comment>
<feature type="coiled-coil region" evidence="3">
    <location>
        <begin position="140"/>
        <end position="167"/>
    </location>
</feature>
<dbReference type="PROSITE" id="PS51257">
    <property type="entry name" value="PROKAR_LIPOPROTEIN"/>
    <property type="match status" value="1"/>
</dbReference>
<dbReference type="AlphaFoldDB" id="A0AA41Y1F6"/>
<comment type="caution">
    <text evidence="9">The sequence shown here is derived from an EMBL/GenBank/DDBJ whole genome shotgun (WGS) entry which is preliminary data.</text>
</comment>
<evidence type="ECO:0000259" key="8">
    <source>
        <dbReference type="Pfam" id="PF25967"/>
    </source>
</evidence>
<dbReference type="Pfam" id="PF25917">
    <property type="entry name" value="BSH_RND"/>
    <property type="match status" value="1"/>
</dbReference>
<feature type="domain" description="Multidrug resistance protein MdtA-like alpha-helical hairpin" evidence="5">
    <location>
        <begin position="127"/>
        <end position="171"/>
    </location>
</feature>
<gene>
    <name evidence="9" type="ORF">N2K84_03095</name>
</gene>
<evidence type="ECO:0000256" key="1">
    <source>
        <dbReference type="ARBA" id="ARBA00004196"/>
    </source>
</evidence>
<feature type="chain" id="PRO_5041224465" evidence="4">
    <location>
        <begin position="19"/>
        <end position="392"/>
    </location>
</feature>
<keyword evidence="10" id="KW-1185">Reference proteome</keyword>
<dbReference type="RefSeq" id="WP_282590310.1">
    <property type="nucleotide sequence ID" value="NZ_JAPAAF010000002.1"/>
</dbReference>
<dbReference type="NCBIfam" id="TIGR01730">
    <property type="entry name" value="RND_mfp"/>
    <property type="match status" value="1"/>
</dbReference>
<dbReference type="InterPro" id="IPR058627">
    <property type="entry name" value="MdtA-like_C"/>
</dbReference>
<protein>
    <submittedName>
        <fullName evidence="9">Efflux RND transporter periplasmic adaptor subunit</fullName>
    </submittedName>
</protein>
<dbReference type="GO" id="GO:0046677">
    <property type="term" value="P:response to antibiotic"/>
    <property type="evidence" value="ECO:0007669"/>
    <property type="project" value="TreeGrafter"/>
</dbReference>
<organism evidence="9 10">
    <name type="scientific">Gaoshiqia sediminis</name>
    <dbReference type="NCBI Taxonomy" id="2986998"/>
    <lineage>
        <taxon>Bacteria</taxon>
        <taxon>Pseudomonadati</taxon>
        <taxon>Bacteroidota</taxon>
        <taxon>Bacteroidia</taxon>
        <taxon>Marinilabiliales</taxon>
        <taxon>Prolixibacteraceae</taxon>
        <taxon>Gaoshiqia</taxon>
    </lineage>
</organism>
<evidence type="ECO:0000313" key="10">
    <source>
        <dbReference type="Proteomes" id="UP001163821"/>
    </source>
</evidence>
<dbReference type="Proteomes" id="UP001163821">
    <property type="component" value="Unassembled WGS sequence"/>
</dbReference>
<evidence type="ECO:0000256" key="4">
    <source>
        <dbReference type="SAM" id="SignalP"/>
    </source>
</evidence>